<evidence type="ECO:0000313" key="2">
    <source>
        <dbReference type="EMBL" id="KAF0892948.1"/>
    </source>
</evidence>
<accession>A0A6G1BXR9</accession>
<proteinExistence type="predicted"/>
<reference evidence="2 3" key="1">
    <citation type="submission" date="2019-11" db="EMBL/GenBank/DDBJ databases">
        <title>Whole genome sequence of Oryza granulata.</title>
        <authorList>
            <person name="Li W."/>
        </authorList>
    </citation>
    <scope>NUCLEOTIDE SEQUENCE [LARGE SCALE GENOMIC DNA]</scope>
    <source>
        <strain evidence="3">cv. Menghai</strain>
        <tissue evidence="2">Leaf</tissue>
    </source>
</reference>
<gene>
    <name evidence="2" type="ORF">E2562_020061</name>
</gene>
<sequence length="106" mass="11728">MRSAMAAEEVHLQEGRQQLESLVRVAKAVYDHDVAEVERECSALDRERVVFIAAREKAMKALRELVDQREALTILKAWARGTRAGGGHHTARGHPPHSQGQGAPIL</sequence>
<evidence type="ECO:0000256" key="1">
    <source>
        <dbReference type="SAM" id="MobiDB-lite"/>
    </source>
</evidence>
<comment type="caution">
    <text evidence="2">The sequence shown here is derived from an EMBL/GenBank/DDBJ whole genome shotgun (WGS) entry which is preliminary data.</text>
</comment>
<keyword evidence="3" id="KW-1185">Reference proteome</keyword>
<protein>
    <submittedName>
        <fullName evidence="2">Uncharacterized protein</fullName>
    </submittedName>
</protein>
<name>A0A6G1BXR9_9ORYZ</name>
<dbReference type="EMBL" id="SPHZ02000011">
    <property type="protein sequence ID" value="KAF0892948.1"/>
    <property type="molecule type" value="Genomic_DNA"/>
</dbReference>
<dbReference type="Proteomes" id="UP000479710">
    <property type="component" value="Unassembled WGS sequence"/>
</dbReference>
<organism evidence="2 3">
    <name type="scientific">Oryza meyeriana var. granulata</name>
    <dbReference type="NCBI Taxonomy" id="110450"/>
    <lineage>
        <taxon>Eukaryota</taxon>
        <taxon>Viridiplantae</taxon>
        <taxon>Streptophyta</taxon>
        <taxon>Embryophyta</taxon>
        <taxon>Tracheophyta</taxon>
        <taxon>Spermatophyta</taxon>
        <taxon>Magnoliopsida</taxon>
        <taxon>Liliopsida</taxon>
        <taxon>Poales</taxon>
        <taxon>Poaceae</taxon>
        <taxon>BOP clade</taxon>
        <taxon>Oryzoideae</taxon>
        <taxon>Oryzeae</taxon>
        <taxon>Oryzinae</taxon>
        <taxon>Oryza</taxon>
        <taxon>Oryza meyeriana</taxon>
    </lineage>
</organism>
<feature type="region of interest" description="Disordered" evidence="1">
    <location>
        <begin position="83"/>
        <end position="106"/>
    </location>
</feature>
<dbReference type="AlphaFoldDB" id="A0A6G1BXR9"/>
<evidence type="ECO:0000313" key="3">
    <source>
        <dbReference type="Proteomes" id="UP000479710"/>
    </source>
</evidence>